<proteinExistence type="predicted"/>
<feature type="domain" description="DUF6802" evidence="1">
    <location>
        <begin position="19"/>
        <end position="98"/>
    </location>
</feature>
<evidence type="ECO:0000313" key="2">
    <source>
        <dbReference type="EMBL" id="MFC4604114.1"/>
    </source>
</evidence>
<evidence type="ECO:0000313" key="3">
    <source>
        <dbReference type="Proteomes" id="UP001595914"/>
    </source>
</evidence>
<dbReference type="Proteomes" id="UP001595914">
    <property type="component" value="Unassembled WGS sequence"/>
</dbReference>
<name>A0ABV9FS86_9NOCA</name>
<organism evidence="2 3">
    <name type="scientific">Rhodococcus kronopolitis</name>
    <dbReference type="NCBI Taxonomy" id="1460226"/>
    <lineage>
        <taxon>Bacteria</taxon>
        <taxon>Bacillati</taxon>
        <taxon>Actinomycetota</taxon>
        <taxon>Actinomycetes</taxon>
        <taxon>Mycobacteriales</taxon>
        <taxon>Nocardiaceae</taxon>
        <taxon>Rhodococcus</taxon>
    </lineage>
</organism>
<dbReference type="InterPro" id="IPR046543">
    <property type="entry name" value="DUF6802"/>
</dbReference>
<dbReference type="Pfam" id="PF20615">
    <property type="entry name" value="DUF6802"/>
    <property type="match status" value="1"/>
</dbReference>
<protein>
    <submittedName>
        <fullName evidence="2">DUF6802 family protein</fullName>
    </submittedName>
</protein>
<dbReference type="RefSeq" id="WP_378416657.1">
    <property type="nucleotide sequence ID" value="NZ_JBHSFO010000004.1"/>
</dbReference>
<dbReference type="EMBL" id="JBHSFO010000004">
    <property type="protein sequence ID" value="MFC4604114.1"/>
    <property type="molecule type" value="Genomic_DNA"/>
</dbReference>
<evidence type="ECO:0000259" key="1">
    <source>
        <dbReference type="Pfam" id="PF20615"/>
    </source>
</evidence>
<comment type="caution">
    <text evidence="2">The sequence shown here is derived from an EMBL/GenBank/DDBJ whole genome shotgun (WGS) entry which is preliminary data.</text>
</comment>
<keyword evidence="3" id="KW-1185">Reference proteome</keyword>
<reference evidence="3" key="1">
    <citation type="journal article" date="2019" name="Int. J. Syst. Evol. Microbiol.">
        <title>The Global Catalogue of Microorganisms (GCM) 10K type strain sequencing project: providing services to taxonomists for standard genome sequencing and annotation.</title>
        <authorList>
            <consortium name="The Broad Institute Genomics Platform"/>
            <consortium name="The Broad Institute Genome Sequencing Center for Infectious Disease"/>
            <person name="Wu L."/>
            <person name="Ma J."/>
        </authorList>
    </citation>
    <scope>NUCLEOTIDE SEQUENCE [LARGE SCALE GENOMIC DNA]</scope>
    <source>
        <strain evidence="3">CCUG 54520</strain>
    </source>
</reference>
<sequence>MMLDETQLCVHGLEEGAVDADPGQWALHDPTVDLDGDGVLDTRGYADGDTVLVASDLDGNGYADHLTSVDGDGRYAAWQAQRSETGELRWERTEIGNL</sequence>
<gene>
    <name evidence="2" type="ORF">ACFO6S_10500</name>
</gene>
<accession>A0ABV9FS86</accession>